<comment type="similarity">
    <text evidence="2">Belongs to the sulfatase family.</text>
</comment>
<reference evidence="9 10" key="1">
    <citation type="submission" date="2020-06" db="EMBL/GenBank/DDBJ databases">
        <authorList>
            <person name="Li R."/>
            <person name="Bekaert M."/>
        </authorList>
    </citation>
    <scope>NUCLEOTIDE SEQUENCE [LARGE SCALE GENOMIC DNA]</scope>
    <source>
        <strain evidence="10">wild</strain>
    </source>
</reference>
<evidence type="ECO:0000256" key="6">
    <source>
        <dbReference type="ARBA" id="ARBA00022837"/>
    </source>
</evidence>
<gene>
    <name evidence="9" type="ORF">MCOR_41375</name>
</gene>
<dbReference type="Pfam" id="PF00884">
    <property type="entry name" value="Sulfatase"/>
    <property type="match status" value="1"/>
</dbReference>
<dbReference type="Proteomes" id="UP000507470">
    <property type="component" value="Unassembled WGS sequence"/>
</dbReference>
<dbReference type="AlphaFoldDB" id="A0A6J8DIS9"/>
<dbReference type="Gene3D" id="3.40.720.10">
    <property type="entry name" value="Alkaline Phosphatase, subunit A"/>
    <property type="match status" value="1"/>
</dbReference>
<keyword evidence="10" id="KW-1185">Reference proteome</keyword>
<dbReference type="EMBL" id="CACVKT020007453">
    <property type="protein sequence ID" value="CAC5407945.1"/>
    <property type="molecule type" value="Genomic_DNA"/>
</dbReference>
<dbReference type="GO" id="GO:0046872">
    <property type="term" value="F:metal ion binding"/>
    <property type="evidence" value="ECO:0007669"/>
    <property type="project" value="UniProtKB-KW"/>
</dbReference>
<accession>A0A6J8DIS9</accession>
<evidence type="ECO:0000256" key="3">
    <source>
        <dbReference type="ARBA" id="ARBA00022723"/>
    </source>
</evidence>
<evidence type="ECO:0000256" key="7">
    <source>
        <dbReference type="SAM" id="SignalP"/>
    </source>
</evidence>
<comment type="cofactor">
    <cofactor evidence="1">
        <name>Ca(2+)</name>
        <dbReference type="ChEBI" id="CHEBI:29108"/>
    </cofactor>
</comment>
<keyword evidence="5 9" id="KW-0378">Hydrolase</keyword>
<dbReference type="InterPro" id="IPR035874">
    <property type="entry name" value="IDS"/>
</dbReference>
<feature type="chain" id="PRO_5026778576" evidence="7">
    <location>
        <begin position="20"/>
        <end position="571"/>
    </location>
</feature>
<sequence>MNLWHRRLLLLVLVTISEGNLNVLLIVADDLRPSLGCYGYEPLITPNIDLLASQSVVFNRTYAQQAICGPSRASFLTSRRPNTTHVYDQHTYWRKKGGNFTTLPQHFKNNGYVTFSVGKIFHPGAASGKTDDYPYSWSFPPYHPSTQQYKMAKQYKDGRRLIPSIQQYPRSVPPYHPSTQLQYKMARNIRWLRSVPPYHPSTQQYKMAKVCPGPDGKLYMNIVCPVDVTAMPEKTLPDLQSTQHALQIMHNVSRHPVQPFFLAVGYHKPHIPLKYPKEYLNLYPLDKVHLAPDPSLPSKLPLVAWNPWADLRKRDDVKMLNVSFPYGPLPKHYQLLVRQSYYAATSYMDDQVGQLLKGLEKHNLSSNTVIVFMGDHGWSLGEHQEWSKYSNFEVATRVPLIIYVPGLTNKGQNLHRKFIFDRNFINNDNYRVTNALVELVDVFPTISELSGIKVPELCPDNDSDIELCTEGTIQNTCGYCNTTRPLSVSRYRNDSMREQRTKSIRKPGYNTLPNRKYTTNTIPVDMFANERSARAIVRVVERLVHVQNCKEDVDNIYENLIDLVTDEMNEN</sequence>
<dbReference type="PANTHER" id="PTHR45953:SF1">
    <property type="entry name" value="IDURONATE 2-SULFATASE"/>
    <property type="match status" value="1"/>
</dbReference>
<dbReference type="GO" id="GO:0004423">
    <property type="term" value="F:iduronate-2-sulfatase activity"/>
    <property type="evidence" value="ECO:0007669"/>
    <property type="project" value="UniProtKB-EC"/>
</dbReference>
<organism evidence="9 10">
    <name type="scientific">Mytilus coruscus</name>
    <name type="common">Sea mussel</name>
    <dbReference type="NCBI Taxonomy" id="42192"/>
    <lineage>
        <taxon>Eukaryota</taxon>
        <taxon>Metazoa</taxon>
        <taxon>Spiralia</taxon>
        <taxon>Lophotrochozoa</taxon>
        <taxon>Mollusca</taxon>
        <taxon>Bivalvia</taxon>
        <taxon>Autobranchia</taxon>
        <taxon>Pteriomorphia</taxon>
        <taxon>Mytilida</taxon>
        <taxon>Mytiloidea</taxon>
        <taxon>Mytilidae</taxon>
        <taxon>Mytilinae</taxon>
        <taxon>Mytilus</taxon>
    </lineage>
</organism>
<evidence type="ECO:0000256" key="5">
    <source>
        <dbReference type="ARBA" id="ARBA00022801"/>
    </source>
</evidence>
<evidence type="ECO:0000259" key="8">
    <source>
        <dbReference type="Pfam" id="PF00884"/>
    </source>
</evidence>
<evidence type="ECO:0000313" key="10">
    <source>
        <dbReference type="Proteomes" id="UP000507470"/>
    </source>
</evidence>
<dbReference type="InterPro" id="IPR017850">
    <property type="entry name" value="Alkaline_phosphatase_core_sf"/>
</dbReference>
<evidence type="ECO:0000256" key="2">
    <source>
        <dbReference type="ARBA" id="ARBA00008779"/>
    </source>
</evidence>
<keyword evidence="6" id="KW-0106">Calcium</keyword>
<feature type="domain" description="Sulfatase N-terminal" evidence="8">
    <location>
        <begin position="22"/>
        <end position="452"/>
    </location>
</feature>
<dbReference type="PROSITE" id="PS00149">
    <property type="entry name" value="SULFATASE_2"/>
    <property type="match status" value="1"/>
</dbReference>
<dbReference type="GO" id="GO:0005737">
    <property type="term" value="C:cytoplasm"/>
    <property type="evidence" value="ECO:0007669"/>
    <property type="project" value="TreeGrafter"/>
</dbReference>
<protein>
    <submittedName>
        <fullName evidence="9">IDS</fullName>
        <ecNumber evidence="9">3.1.6.13</ecNumber>
    </submittedName>
</protein>
<evidence type="ECO:0000313" key="9">
    <source>
        <dbReference type="EMBL" id="CAC5407945.1"/>
    </source>
</evidence>
<dbReference type="InterPro" id="IPR000917">
    <property type="entry name" value="Sulfatase_N"/>
</dbReference>
<keyword evidence="4 7" id="KW-0732">Signal</keyword>
<evidence type="ECO:0000256" key="1">
    <source>
        <dbReference type="ARBA" id="ARBA00001913"/>
    </source>
</evidence>
<dbReference type="EC" id="3.1.6.13" evidence="9"/>
<dbReference type="CDD" id="cd16030">
    <property type="entry name" value="iduronate-2-sulfatase"/>
    <property type="match status" value="1"/>
</dbReference>
<dbReference type="PANTHER" id="PTHR45953">
    <property type="entry name" value="IDURONATE 2-SULFATASE"/>
    <property type="match status" value="1"/>
</dbReference>
<keyword evidence="3" id="KW-0479">Metal-binding</keyword>
<dbReference type="InterPro" id="IPR024607">
    <property type="entry name" value="Sulfatase_CS"/>
</dbReference>
<name>A0A6J8DIS9_MYTCO</name>
<feature type="signal peptide" evidence="7">
    <location>
        <begin position="1"/>
        <end position="19"/>
    </location>
</feature>
<proteinExistence type="inferred from homology"/>
<dbReference type="OrthoDB" id="96314at2759"/>
<dbReference type="SUPFAM" id="SSF53649">
    <property type="entry name" value="Alkaline phosphatase-like"/>
    <property type="match status" value="1"/>
</dbReference>
<evidence type="ECO:0000256" key="4">
    <source>
        <dbReference type="ARBA" id="ARBA00022729"/>
    </source>
</evidence>